<protein>
    <submittedName>
        <fullName evidence="1">Uncharacterized protein</fullName>
    </submittedName>
</protein>
<dbReference type="AlphaFoldDB" id="A0A318TNM8"/>
<organism evidence="1 2">
    <name type="scientific">Ureibacillus chungkukjangi</name>
    <dbReference type="NCBI Taxonomy" id="1202712"/>
    <lineage>
        <taxon>Bacteria</taxon>
        <taxon>Bacillati</taxon>
        <taxon>Bacillota</taxon>
        <taxon>Bacilli</taxon>
        <taxon>Bacillales</taxon>
        <taxon>Caryophanaceae</taxon>
        <taxon>Ureibacillus</taxon>
    </lineage>
</organism>
<evidence type="ECO:0000313" key="1">
    <source>
        <dbReference type="EMBL" id="PYF06501.1"/>
    </source>
</evidence>
<dbReference type="Proteomes" id="UP000247416">
    <property type="component" value="Unassembled WGS sequence"/>
</dbReference>
<evidence type="ECO:0000313" key="2">
    <source>
        <dbReference type="Proteomes" id="UP000247416"/>
    </source>
</evidence>
<proteinExistence type="predicted"/>
<keyword evidence="2" id="KW-1185">Reference proteome</keyword>
<accession>A0A318TNM8</accession>
<gene>
    <name evidence="1" type="ORF">BJ095_10972</name>
</gene>
<dbReference type="RefSeq" id="WP_181418010.1">
    <property type="nucleotide sequence ID" value="NZ_PYWJ01000013.1"/>
</dbReference>
<dbReference type="EMBL" id="QJTJ01000009">
    <property type="protein sequence ID" value="PYF06501.1"/>
    <property type="molecule type" value="Genomic_DNA"/>
</dbReference>
<sequence>MISTDTWWEKIFSGPLSVGLNEERLHQLKDESFLFLKEDEEELPQSVFDQQQIDY</sequence>
<reference evidence="1 2" key="1">
    <citation type="submission" date="2018-06" db="EMBL/GenBank/DDBJ databases">
        <title>Genomic Encyclopedia of Archaeal and Bacterial Type Strains, Phase II (KMG-II): from individual species to whole genera.</title>
        <authorList>
            <person name="Goeker M."/>
        </authorList>
    </citation>
    <scope>NUCLEOTIDE SEQUENCE [LARGE SCALE GENOMIC DNA]</scope>
    <source>
        <strain evidence="1 2">KACC 16626</strain>
    </source>
</reference>
<name>A0A318TNM8_9BACL</name>
<comment type="caution">
    <text evidence="1">The sequence shown here is derived from an EMBL/GenBank/DDBJ whole genome shotgun (WGS) entry which is preliminary data.</text>
</comment>